<feature type="compositionally biased region" description="Low complexity" evidence="1">
    <location>
        <begin position="352"/>
        <end position="397"/>
    </location>
</feature>
<feature type="compositionally biased region" description="Gly residues" evidence="1">
    <location>
        <begin position="1267"/>
        <end position="1276"/>
    </location>
</feature>
<feature type="compositionally biased region" description="Basic and acidic residues" evidence="1">
    <location>
        <begin position="613"/>
        <end position="627"/>
    </location>
</feature>
<feature type="region of interest" description="Disordered" evidence="1">
    <location>
        <begin position="668"/>
        <end position="1018"/>
    </location>
</feature>
<feature type="compositionally biased region" description="Basic and acidic residues" evidence="1">
    <location>
        <begin position="689"/>
        <end position="704"/>
    </location>
</feature>
<evidence type="ECO:0000313" key="3">
    <source>
        <dbReference type="Proteomes" id="UP001596119"/>
    </source>
</evidence>
<feature type="region of interest" description="Disordered" evidence="1">
    <location>
        <begin position="430"/>
        <end position="653"/>
    </location>
</feature>
<proteinExistence type="predicted"/>
<dbReference type="EMBL" id="JBHSQK010000012">
    <property type="protein sequence ID" value="MFC5948148.1"/>
    <property type="molecule type" value="Genomic_DNA"/>
</dbReference>
<feature type="region of interest" description="Disordered" evidence="1">
    <location>
        <begin position="1192"/>
        <end position="1339"/>
    </location>
</feature>
<dbReference type="RefSeq" id="WP_379565212.1">
    <property type="nucleotide sequence ID" value="NZ_JBHSQK010000012.1"/>
</dbReference>
<feature type="compositionally biased region" description="Basic and acidic residues" evidence="1">
    <location>
        <begin position="936"/>
        <end position="975"/>
    </location>
</feature>
<name>A0ABW1I5D4_9PSEU</name>
<dbReference type="Proteomes" id="UP001596119">
    <property type="component" value="Unassembled WGS sequence"/>
</dbReference>
<feature type="compositionally biased region" description="Basic and acidic residues" evidence="1">
    <location>
        <begin position="721"/>
        <end position="732"/>
    </location>
</feature>
<feature type="compositionally biased region" description="Basic and acidic residues" evidence="1">
    <location>
        <begin position="554"/>
        <end position="573"/>
    </location>
</feature>
<sequence length="1352" mass="136400">MSEVVRHDGDQISGAAMIDVAASLRWSRPDLTADLAGYVAEAARSGDPALWLSGLGWRVHGTAAVGDGRAAVVDALAAVAASELDPAGPAGSRLVVEVASACRDNGDSALARRLAQAVLERAESPETRVDARLVLLRCAGAEGEAAVRTLLDEARAEARALPGPTFAAAVALARAALAREGGRTAEAAEAAAEGLRMLGVADDAATRSVAPHLVDALTAQRLGALLEARRSAEARALAVAVSTREAARATRQAAQLRLVVAQATADDGAAVERALSQAAEYAATVDCPGLEGACRVALGELAEKQGRLDVALAATRAGLEAEHRDAERGRRFREVVSAAADRLVGAGAPTVRRAGGSVGASTGSSGGRAAAAPPAGVSAGAPWSGEKSNGAARTAGTAALGGPPSAIDALLGGLDAGILPAAWSSISDPLAEPRAAERPVAATTSGETGGRRRRAGSGSGEEPQVRAGRRRKDEREAGVGAPAGSDDAMSTGSGYEGGPAASIGTRNDGGQAGPNIGGLEGRDGRRRRAPSIDRVGEDGATEAVTADSAWDALSDGRDGSIDAGHEPLRRAGADDATTNGRPAAPQWARGRGSSGWRALLDGASDAAPSSGEPADKRDGADTEDRPAKPRRRTMATAVPIEEPDPRHTASSGALLGDALISELRARGRWSDVSGFAGDDRGRPGAGASGHEDRAGEAQEGRPDDVTAALPAEGLDGGSEEPVERSASNRERGPNIAQDTAASAAAAGRAGRGAHEGAPDASVSSTSAEIGARGVDRPDGSPARAAGAEPGDDPQGVGPGEGGQPRSRRSANRFAEEGRPGARRVADLLAGAAGGGRAARRRAREAAQEQRPFAQAPTSSAVPESGQAAGTAHAGDPDRTRASRTRPSDGAATLPRAGEPAPSRVREHTGTSSRGTGGMRAGSTPADEPTWSGATERAVHADGVERRAAEPARAGEWDRADRPTRGESALRADRPVPTEGVTGAGSSTAQRGRAGEPVRAQDQAPTAERIEPSAAARAADDWLRSTIAELDRVWGKPDALSSASLPIDRPEPVATAAGESDPDAVGTSVVLDLMDGDRRVGSPDAERVLRGLTERLRRHLPSRGRVRTEDPSTLRIDLPGRNRAETAAWLHPVLRDLAASVDVGGELRGARLRGTVHGTDGATGVQLIQDFAPPGTGAERSAGVRSSSGAFRLEDLAVRPGSGGRRHRRAAESAEARGTAEGEDDRGSGAGFGPRGTDPLAPTSGAANGAVAVGRTLGDAGDQAATTGRGGSDGGSAEGASREAGSASGRKSTAPEGASRGRGGVSGTKSTASEGAPEDTDRERDAEAPAGAPTESLGLGDLLAGAMAVYRGL</sequence>
<feature type="compositionally biased region" description="Gly residues" evidence="1">
    <location>
        <begin position="510"/>
        <end position="519"/>
    </location>
</feature>
<evidence type="ECO:0008006" key="4">
    <source>
        <dbReference type="Google" id="ProtNLM"/>
    </source>
</evidence>
<protein>
    <recommendedName>
        <fullName evidence="4">Syndecan 1</fullName>
    </recommendedName>
</protein>
<evidence type="ECO:0000313" key="2">
    <source>
        <dbReference type="EMBL" id="MFC5948148.1"/>
    </source>
</evidence>
<evidence type="ECO:0000256" key="1">
    <source>
        <dbReference type="SAM" id="MobiDB-lite"/>
    </source>
</evidence>
<feature type="compositionally biased region" description="Basic and acidic residues" evidence="1">
    <location>
        <begin position="1209"/>
        <end position="1219"/>
    </location>
</feature>
<keyword evidence="3" id="KW-1185">Reference proteome</keyword>
<accession>A0ABW1I5D4</accession>
<feature type="region of interest" description="Disordered" evidence="1">
    <location>
        <begin position="350"/>
        <end position="397"/>
    </location>
</feature>
<gene>
    <name evidence="2" type="ORF">ACFQH9_07665</name>
</gene>
<reference evidence="3" key="1">
    <citation type="journal article" date="2019" name="Int. J. Syst. Evol. Microbiol.">
        <title>The Global Catalogue of Microorganisms (GCM) 10K type strain sequencing project: providing services to taxonomists for standard genome sequencing and annotation.</title>
        <authorList>
            <consortium name="The Broad Institute Genomics Platform"/>
            <consortium name="The Broad Institute Genome Sequencing Center for Infectious Disease"/>
            <person name="Wu L."/>
            <person name="Ma J."/>
        </authorList>
    </citation>
    <scope>NUCLEOTIDE SEQUENCE [LARGE SCALE GENOMIC DNA]</scope>
    <source>
        <strain evidence="3">CGMCC 4.7397</strain>
    </source>
</reference>
<feature type="compositionally biased region" description="Low complexity" evidence="1">
    <location>
        <begin position="1277"/>
        <end position="1288"/>
    </location>
</feature>
<feature type="compositionally biased region" description="Basic and acidic residues" evidence="1">
    <location>
        <begin position="813"/>
        <end position="825"/>
    </location>
</feature>
<organism evidence="2 3">
    <name type="scientific">Pseudonocardia lutea</name>
    <dbReference type="NCBI Taxonomy" id="2172015"/>
    <lineage>
        <taxon>Bacteria</taxon>
        <taxon>Bacillati</taxon>
        <taxon>Actinomycetota</taxon>
        <taxon>Actinomycetes</taxon>
        <taxon>Pseudonocardiales</taxon>
        <taxon>Pseudonocardiaceae</taxon>
        <taxon>Pseudonocardia</taxon>
    </lineage>
</organism>
<comment type="caution">
    <text evidence="2">The sequence shown here is derived from an EMBL/GenBank/DDBJ whole genome shotgun (WGS) entry which is preliminary data.</text>
</comment>